<dbReference type="AlphaFoldDB" id="A0A1Y3QZR8"/>
<dbReference type="RefSeq" id="WP_087401666.1">
    <property type="nucleotide sequence ID" value="NZ_NFHB01000003.1"/>
</dbReference>
<gene>
    <name evidence="1" type="ORF">B5G41_05280</name>
</gene>
<evidence type="ECO:0000313" key="1">
    <source>
        <dbReference type="EMBL" id="OUN03877.1"/>
    </source>
</evidence>
<reference evidence="2" key="1">
    <citation type="submission" date="2017-04" db="EMBL/GenBank/DDBJ databases">
        <title>Function of individual gut microbiota members based on whole genome sequencing of pure cultures obtained from chicken caecum.</title>
        <authorList>
            <person name="Medvecky M."/>
            <person name="Cejkova D."/>
            <person name="Polansky O."/>
            <person name="Karasova D."/>
            <person name="Kubasova T."/>
            <person name="Cizek A."/>
            <person name="Rychlik I."/>
        </authorList>
    </citation>
    <scope>NUCLEOTIDE SEQUENCE [LARGE SCALE GENOMIC DNA]</scope>
    <source>
        <strain evidence="2">An90</strain>
    </source>
</reference>
<proteinExistence type="predicted"/>
<evidence type="ECO:0000313" key="2">
    <source>
        <dbReference type="Proteomes" id="UP000195772"/>
    </source>
</evidence>
<organism evidence="1 2">
    <name type="scientific">Alistipes onderdonkii</name>
    <dbReference type="NCBI Taxonomy" id="328813"/>
    <lineage>
        <taxon>Bacteria</taxon>
        <taxon>Pseudomonadati</taxon>
        <taxon>Bacteroidota</taxon>
        <taxon>Bacteroidia</taxon>
        <taxon>Bacteroidales</taxon>
        <taxon>Rikenellaceae</taxon>
        <taxon>Alistipes</taxon>
    </lineage>
</organism>
<name>A0A1Y3QZR8_9BACT</name>
<accession>A0A1Y3QZR8</accession>
<dbReference type="EMBL" id="NFHB01000003">
    <property type="protein sequence ID" value="OUN03877.1"/>
    <property type="molecule type" value="Genomic_DNA"/>
</dbReference>
<dbReference type="Proteomes" id="UP000195772">
    <property type="component" value="Unassembled WGS sequence"/>
</dbReference>
<sequence length="61" mass="6617">MKAKNYTRCDLAMMGISTFGPEISVWASFGDIPRPLQGSGSLAVAVVSVYVLIRDRRAANK</sequence>
<comment type="caution">
    <text evidence="1">The sequence shown here is derived from an EMBL/GenBank/DDBJ whole genome shotgun (WGS) entry which is preliminary data.</text>
</comment>
<protein>
    <submittedName>
        <fullName evidence="1">Uncharacterized protein</fullName>
    </submittedName>
</protein>